<accession>A0A2A6RP82</accession>
<comment type="catalytic activity">
    <reaction evidence="6">
        <text>an N-(ADP-alpha-D-ribosyl)-thymidine in DNA + H2O = a thymidine in DNA + ADP-D-ribose</text>
        <dbReference type="Rhea" id="RHEA:71655"/>
        <dbReference type="Rhea" id="RHEA-COMP:13556"/>
        <dbReference type="Rhea" id="RHEA-COMP:18051"/>
        <dbReference type="ChEBI" id="CHEBI:15377"/>
        <dbReference type="ChEBI" id="CHEBI:57967"/>
        <dbReference type="ChEBI" id="CHEBI:137386"/>
        <dbReference type="ChEBI" id="CHEBI:191199"/>
    </reaction>
    <physiologicalReaction direction="left-to-right" evidence="6">
        <dbReference type="Rhea" id="RHEA:71656"/>
    </physiologicalReaction>
</comment>
<organism evidence="10 11">
    <name type="scientific">Candidatus Viridilinea mediisalina</name>
    <dbReference type="NCBI Taxonomy" id="2024553"/>
    <lineage>
        <taxon>Bacteria</taxon>
        <taxon>Bacillati</taxon>
        <taxon>Chloroflexota</taxon>
        <taxon>Chloroflexia</taxon>
        <taxon>Chloroflexales</taxon>
        <taxon>Chloroflexineae</taxon>
        <taxon>Oscillochloridaceae</taxon>
        <taxon>Candidatus Viridilinea</taxon>
    </lineage>
</organism>
<dbReference type="InterPro" id="IPR043472">
    <property type="entry name" value="Macro_dom-like"/>
</dbReference>
<evidence type="ECO:0000313" key="11">
    <source>
        <dbReference type="Proteomes" id="UP000220527"/>
    </source>
</evidence>
<dbReference type="RefSeq" id="WP_097642318.1">
    <property type="nucleotide sequence ID" value="NZ_NQWI01000003.1"/>
</dbReference>
<comment type="caution">
    <text evidence="7">Lacks conserved residue(s) required for the propagation of feature annotation.</text>
</comment>
<dbReference type="Pfam" id="PF01661">
    <property type="entry name" value="Macro"/>
    <property type="match status" value="1"/>
</dbReference>
<reference evidence="11" key="1">
    <citation type="submission" date="2017-08" db="EMBL/GenBank/DDBJ databases">
        <authorList>
            <person name="Grouzdev D.S."/>
            <person name="Gaisin V.A."/>
            <person name="Rysina M.S."/>
            <person name="Gorlenko V.M."/>
        </authorList>
    </citation>
    <scope>NUCLEOTIDE SEQUENCE [LARGE SCALE GENOMIC DNA]</scope>
    <source>
        <strain evidence="11">Kir15-3F</strain>
    </source>
</reference>
<feature type="active site" description="Proton acceptor" evidence="7">
    <location>
        <position position="51"/>
    </location>
</feature>
<evidence type="ECO:0000256" key="1">
    <source>
        <dbReference type="ARBA" id="ARBA00022649"/>
    </source>
</evidence>
<dbReference type="Gene3D" id="3.40.220.10">
    <property type="entry name" value="Leucine Aminopeptidase, subunit E, domain 1"/>
    <property type="match status" value="1"/>
</dbReference>
<dbReference type="SUPFAM" id="SSF52949">
    <property type="entry name" value="Macro domain-like"/>
    <property type="match status" value="1"/>
</dbReference>
<keyword evidence="3 7" id="KW-0808">Transferase</keyword>
<dbReference type="Proteomes" id="UP000220527">
    <property type="component" value="Unassembled WGS sequence"/>
</dbReference>
<gene>
    <name evidence="10" type="ORF">CJ255_01500</name>
</gene>
<evidence type="ECO:0000259" key="9">
    <source>
        <dbReference type="PROSITE" id="PS52018"/>
    </source>
</evidence>
<evidence type="ECO:0000256" key="6">
    <source>
        <dbReference type="ARBA" id="ARBA00035885"/>
    </source>
</evidence>
<dbReference type="PROSITE" id="PS51154">
    <property type="entry name" value="MACRO"/>
    <property type="match status" value="1"/>
</dbReference>
<keyword evidence="1 7" id="KW-1277">Toxin-antitoxin system</keyword>
<evidence type="ECO:0000256" key="3">
    <source>
        <dbReference type="ARBA" id="ARBA00022679"/>
    </source>
</evidence>
<proteinExistence type="inferred from homology"/>
<comment type="catalytic activity">
    <reaction evidence="7">
        <text>a thymidine in DNA + NAD(+) = an N-(ADP-alpha-D-ribosyl)-thymidine in DNA + nicotinamide + H(+)</text>
        <dbReference type="Rhea" id="RHEA:71651"/>
        <dbReference type="Rhea" id="RHEA-COMP:13556"/>
        <dbReference type="Rhea" id="RHEA-COMP:18051"/>
        <dbReference type="ChEBI" id="CHEBI:15378"/>
        <dbReference type="ChEBI" id="CHEBI:17154"/>
        <dbReference type="ChEBI" id="CHEBI:57540"/>
        <dbReference type="ChEBI" id="CHEBI:137386"/>
        <dbReference type="ChEBI" id="CHEBI:191199"/>
    </reaction>
</comment>
<dbReference type="GO" id="GO:0016757">
    <property type="term" value="F:glycosyltransferase activity"/>
    <property type="evidence" value="ECO:0007669"/>
    <property type="project" value="UniProtKB-UniRule"/>
</dbReference>
<dbReference type="GO" id="GO:0016779">
    <property type="term" value="F:nucleotidyltransferase activity"/>
    <property type="evidence" value="ECO:0007669"/>
    <property type="project" value="UniProtKB-UniRule"/>
</dbReference>
<feature type="domain" description="DarT" evidence="9">
    <location>
        <begin position="7"/>
        <end position="197"/>
    </location>
</feature>
<dbReference type="Pfam" id="PF14487">
    <property type="entry name" value="DarT"/>
    <property type="match status" value="1"/>
</dbReference>
<dbReference type="EMBL" id="NQWI01000003">
    <property type="protein sequence ID" value="PDW04904.1"/>
    <property type="molecule type" value="Genomic_DNA"/>
</dbReference>
<dbReference type="InterPro" id="IPR050892">
    <property type="entry name" value="ADP-ribose_metab_enzymes"/>
</dbReference>
<evidence type="ECO:0000313" key="10">
    <source>
        <dbReference type="EMBL" id="PDW04904.1"/>
    </source>
</evidence>
<dbReference type="InterPro" id="IPR029494">
    <property type="entry name" value="DarT"/>
</dbReference>
<evidence type="ECO:0000256" key="5">
    <source>
        <dbReference type="ARBA" id="ARBA00023125"/>
    </source>
</evidence>
<dbReference type="PROSITE" id="PS52018">
    <property type="entry name" value="DART"/>
    <property type="match status" value="1"/>
</dbReference>
<evidence type="ECO:0000256" key="7">
    <source>
        <dbReference type="PROSITE-ProRule" id="PRU01362"/>
    </source>
</evidence>
<keyword evidence="2 7" id="KW-0328">Glycosyltransferase</keyword>
<feature type="domain" description="Macro" evidence="8">
    <location>
        <begin position="196"/>
        <end position="389"/>
    </location>
</feature>
<comment type="caution">
    <text evidence="10">The sequence shown here is derived from an EMBL/GenBank/DDBJ whole genome shotgun (WGS) entry which is preliminary data.</text>
</comment>
<keyword evidence="11" id="KW-1185">Reference proteome</keyword>
<name>A0A2A6RP82_9CHLR</name>
<evidence type="ECO:0000259" key="8">
    <source>
        <dbReference type="PROSITE" id="PS51154"/>
    </source>
</evidence>
<feature type="binding site" evidence="7">
    <location>
        <begin position="11"/>
        <end position="13"/>
    </location>
    <ligand>
        <name>NAD(+)</name>
        <dbReference type="ChEBI" id="CHEBI:57540"/>
    </ligand>
</feature>
<dbReference type="AlphaFoldDB" id="A0A2A6RP82"/>
<protein>
    <submittedName>
        <fullName evidence="10">Appr-1-p processing protein</fullName>
    </submittedName>
</protein>
<evidence type="ECO:0000256" key="4">
    <source>
        <dbReference type="ARBA" id="ARBA00022695"/>
    </source>
</evidence>
<keyword evidence="4 7" id="KW-0548">Nucleotidyltransferase</keyword>
<dbReference type="PANTHER" id="PTHR12521:SF0">
    <property type="entry name" value="ADP-RIBOSE GLYCOHYDROLASE OARD1"/>
    <property type="match status" value="1"/>
</dbReference>
<feature type="binding site" evidence="7">
    <location>
        <position position="51"/>
    </location>
    <ligand>
        <name>NAD(+)</name>
        <dbReference type="ChEBI" id="CHEBI:57540"/>
    </ligand>
</feature>
<dbReference type="CDD" id="cd02901">
    <property type="entry name" value="Macro_Poa1p-like"/>
    <property type="match status" value="1"/>
</dbReference>
<feature type="active site" evidence="7">
    <location>
        <position position="152"/>
    </location>
</feature>
<sequence length="389" mass="44162">MKKPQIRGLYYITHINNLPSILEHGILSHAAVVAQRHASTPIYDSQIVTNRQQRKTPDGRSLWEFANVYFQARNPMLYRVIQGQKQSIAVLHLRPDLLREPNIFVTTGNAASQPTAILPVEAGLEQLRQMWNIVTSEWWKEEDGSKRKIMAECLVPDRIPPHFIDTIYVAHHAAAQQVKALIAPAKLAVVPEPHMFFQPRQIHKITEKLNLFEGDMFFSQMQTLTISVNTVGIMGKGLASRTKYQFPDVYVYYEDLCRKKILTMGQPAIYKREGHLDQQLADEPTGLSELNSNKWFLLFPTKRHWREGSDLAGIEQGLQWVVAAYEREGIRSLALPALGCGLGGLPWQDVGPLMCRYLAQLPIQVSIYLPREQVIPAHAKQAEFLLGSL</sequence>
<comment type="similarity">
    <text evidence="7">Belongs to the DarT ADP-ribosyltransferase family.</text>
</comment>
<dbReference type="PANTHER" id="PTHR12521">
    <property type="entry name" value="PROTEIN C6ORF130"/>
    <property type="match status" value="1"/>
</dbReference>
<evidence type="ECO:0000256" key="2">
    <source>
        <dbReference type="ARBA" id="ARBA00022676"/>
    </source>
</evidence>
<dbReference type="GO" id="GO:0003677">
    <property type="term" value="F:DNA binding"/>
    <property type="evidence" value="ECO:0007669"/>
    <property type="project" value="UniProtKB-UniRule"/>
</dbReference>
<dbReference type="InterPro" id="IPR002589">
    <property type="entry name" value="Macro_dom"/>
</dbReference>
<keyword evidence="5 7" id="KW-0238">DNA-binding</keyword>
<dbReference type="GO" id="GO:0140291">
    <property type="term" value="P:peptidyl-glutamate ADP-deribosylation"/>
    <property type="evidence" value="ECO:0007669"/>
    <property type="project" value="TreeGrafter"/>
</dbReference>
<dbReference type="OrthoDB" id="9780211at2"/>